<feature type="region of interest" description="Disordered" evidence="4">
    <location>
        <begin position="668"/>
        <end position="693"/>
    </location>
</feature>
<evidence type="ECO:0000256" key="2">
    <source>
        <dbReference type="ARBA" id="ARBA00022525"/>
    </source>
</evidence>
<dbReference type="InterPro" id="IPR012334">
    <property type="entry name" value="Pectin_lyas_fold"/>
</dbReference>
<evidence type="ECO:0000256" key="4">
    <source>
        <dbReference type="SAM" id="MobiDB-lite"/>
    </source>
</evidence>
<organism evidence="7 8">
    <name type="scientific">Paenibacillus eucommiae</name>
    <dbReference type="NCBI Taxonomy" id="1355755"/>
    <lineage>
        <taxon>Bacteria</taxon>
        <taxon>Bacillati</taxon>
        <taxon>Bacillota</taxon>
        <taxon>Bacilli</taxon>
        <taxon>Bacillales</taxon>
        <taxon>Paenibacillaceae</taxon>
        <taxon>Paenibacillus</taxon>
    </lineage>
</organism>
<keyword evidence="2" id="KW-0964">Secreted</keyword>
<dbReference type="Pfam" id="PF13229">
    <property type="entry name" value="Beta_helix"/>
    <property type="match status" value="1"/>
</dbReference>
<dbReference type="RefSeq" id="WP_209970892.1">
    <property type="nucleotide sequence ID" value="NZ_JAGGLB010000004.1"/>
</dbReference>
<dbReference type="PANTHER" id="PTHR40088:SF2">
    <property type="entry name" value="SECRETED SUGAR HYDROLASE"/>
    <property type="match status" value="1"/>
</dbReference>
<accession>A0ABS4IRD4</accession>
<dbReference type="PANTHER" id="PTHR40088">
    <property type="entry name" value="PECTATE LYASE (EUROFUNG)"/>
    <property type="match status" value="1"/>
</dbReference>
<keyword evidence="3 5" id="KW-0732">Signal</keyword>
<dbReference type="Proteomes" id="UP001519287">
    <property type="component" value="Unassembled WGS sequence"/>
</dbReference>
<evidence type="ECO:0000313" key="8">
    <source>
        <dbReference type="Proteomes" id="UP001519287"/>
    </source>
</evidence>
<feature type="chain" id="PRO_5046817956" description="Right handed beta helix domain-containing protein" evidence="5">
    <location>
        <begin position="33"/>
        <end position="693"/>
    </location>
</feature>
<comment type="subcellular location">
    <subcellularLocation>
        <location evidence="1">Secreted</location>
    </subcellularLocation>
</comment>
<dbReference type="InterPro" id="IPR052052">
    <property type="entry name" value="Polysaccharide_Lyase_9"/>
</dbReference>
<dbReference type="InterPro" id="IPR006626">
    <property type="entry name" value="PbH1"/>
</dbReference>
<comment type="caution">
    <text evidence="7">The sequence shown here is derived from an EMBL/GenBank/DDBJ whole genome shotgun (WGS) entry which is preliminary data.</text>
</comment>
<protein>
    <recommendedName>
        <fullName evidence="6">Right handed beta helix domain-containing protein</fullName>
    </recommendedName>
</protein>
<dbReference type="Gene3D" id="2.160.20.10">
    <property type="entry name" value="Single-stranded right-handed beta-helix, Pectin lyase-like"/>
    <property type="match status" value="1"/>
</dbReference>
<keyword evidence="8" id="KW-1185">Reference proteome</keyword>
<dbReference type="SUPFAM" id="SSF51126">
    <property type="entry name" value="Pectin lyase-like"/>
    <property type="match status" value="1"/>
</dbReference>
<dbReference type="SMART" id="SM00710">
    <property type="entry name" value="PbH1"/>
    <property type="match status" value="5"/>
</dbReference>
<evidence type="ECO:0000313" key="7">
    <source>
        <dbReference type="EMBL" id="MBP1990088.1"/>
    </source>
</evidence>
<reference evidence="7 8" key="1">
    <citation type="submission" date="2021-03" db="EMBL/GenBank/DDBJ databases">
        <title>Genomic Encyclopedia of Type Strains, Phase IV (KMG-IV): sequencing the most valuable type-strain genomes for metagenomic binning, comparative biology and taxonomic classification.</title>
        <authorList>
            <person name="Goeker M."/>
        </authorList>
    </citation>
    <scope>NUCLEOTIDE SEQUENCE [LARGE SCALE GENOMIC DNA]</scope>
    <source>
        <strain evidence="7 8">DSM 26048</strain>
    </source>
</reference>
<feature type="domain" description="Right handed beta helix" evidence="6">
    <location>
        <begin position="164"/>
        <end position="345"/>
    </location>
</feature>
<feature type="signal peptide" evidence="5">
    <location>
        <begin position="1"/>
        <end position="32"/>
    </location>
</feature>
<dbReference type="SUPFAM" id="SSF49344">
    <property type="entry name" value="CBD9-like"/>
    <property type="match status" value="1"/>
</dbReference>
<dbReference type="InterPro" id="IPR039448">
    <property type="entry name" value="Beta_helix"/>
</dbReference>
<evidence type="ECO:0000256" key="5">
    <source>
        <dbReference type="SAM" id="SignalP"/>
    </source>
</evidence>
<dbReference type="EMBL" id="JAGGLB010000004">
    <property type="protein sequence ID" value="MBP1990088.1"/>
    <property type="molecule type" value="Genomic_DNA"/>
</dbReference>
<feature type="compositionally biased region" description="Basic and acidic residues" evidence="4">
    <location>
        <begin position="684"/>
        <end position="693"/>
    </location>
</feature>
<proteinExistence type="predicted"/>
<name>A0ABS4IRD4_9BACL</name>
<evidence type="ECO:0000259" key="6">
    <source>
        <dbReference type="Pfam" id="PF13229"/>
    </source>
</evidence>
<dbReference type="InterPro" id="IPR059226">
    <property type="entry name" value="Choice_anch_Q_dom"/>
</dbReference>
<gene>
    <name evidence="7" type="ORF">J2Z66_001686</name>
</gene>
<sequence length="693" mass="74238">MLTNKWLGQKFSLKMILAVFLVLLLTHQGLPAADAHSNFSSGTTYYVATDGDDSHDGMSLSTPWRTIQKAMNTAAAGDTVNIRGGTYTERLNLGVSGTAGSYITFQNYGFSNGRDTGETVILDYTSLGTITDGVPYLNINNKSYVRIQGLAFQNYYSLGAMQRGAHITGASHHIEFKYNKILKIQNNGAWDGTNALLNFWIDQGSHDVLLYGNEIGDIHSNYGETLTIANTTTTDITIENNYIHDTDAIAIDMAWGANNVTVRNNHLEYISVKRSDGSYWYNSPAIAIYNDGGNNNLVERNHINKAGTGLSALSEPGLPNVHDIMFRNNVVENSNVGMTLGTWYSNTDGSTVSNISAFNNTFYHNDYGVIIRPMVSSTVVWKNNLFASNTINSANTTSWDVGVTGNNLWYGGDAPGPGSVSTANPNFTNAANHDFSLMTGSPAINAGDSGTTNAQAGTVDIVGNTRKVGTIDIGAYEKQATPPTGPVSIVVDGDASDWSSIPASVVAVGQNPTSIKAASDSEKIYFLIEGTNLGDYFDLLINSDHNAATGFTSTSIWSVTGNDYLIENGTLFAHVGNNADWNWTLLGSVHVSTAVNGSRTVREISVDRTALSGLANTITYGYTDLDTNWVSQGFLPAYGEQPLLDLVGITAGCKDKLPNGKPFKGNCACKPNDSGAGHGNSSQHRPDKGGKCK</sequence>
<evidence type="ECO:0000256" key="3">
    <source>
        <dbReference type="ARBA" id="ARBA00022729"/>
    </source>
</evidence>
<evidence type="ECO:0000256" key="1">
    <source>
        <dbReference type="ARBA" id="ARBA00004613"/>
    </source>
</evidence>
<dbReference type="InterPro" id="IPR011050">
    <property type="entry name" value="Pectin_lyase_fold/virulence"/>
</dbReference>
<dbReference type="NCBIfam" id="NF041518">
    <property type="entry name" value="choice_anch_Q"/>
    <property type="match status" value="1"/>
</dbReference>